<dbReference type="InterPro" id="IPR036388">
    <property type="entry name" value="WH-like_DNA-bd_sf"/>
</dbReference>
<keyword evidence="3" id="KW-1185">Reference proteome</keyword>
<reference evidence="2" key="1">
    <citation type="submission" date="2016-03" db="EMBL/GenBank/DDBJ databases">
        <title>Draft genome sequence of Rosellinia necatrix.</title>
        <authorList>
            <person name="Kanematsu S."/>
        </authorList>
    </citation>
    <scope>NUCLEOTIDE SEQUENCE [LARGE SCALE GENOMIC DNA]</scope>
    <source>
        <strain evidence="2">W97</strain>
    </source>
</reference>
<protein>
    <submittedName>
        <fullName evidence="2">Putative sterigmatocystin 8-O-methyltransferase</fullName>
    </submittedName>
</protein>
<dbReference type="GO" id="GO:0008168">
    <property type="term" value="F:methyltransferase activity"/>
    <property type="evidence" value="ECO:0007669"/>
    <property type="project" value="UniProtKB-KW"/>
</dbReference>
<dbReference type="InterPro" id="IPR036390">
    <property type="entry name" value="WH_DNA-bd_sf"/>
</dbReference>
<dbReference type="AlphaFoldDB" id="A0A1W2TCZ3"/>
<dbReference type="PANTHER" id="PTHR43712">
    <property type="entry name" value="PUTATIVE (AFU_ORTHOLOGUE AFUA_4G14580)-RELATED"/>
    <property type="match status" value="1"/>
</dbReference>
<name>A0A1W2TCZ3_ROSNE</name>
<dbReference type="EMBL" id="DF977459">
    <property type="protein sequence ID" value="GAP85851.2"/>
    <property type="molecule type" value="Genomic_DNA"/>
</dbReference>
<dbReference type="Gene3D" id="1.10.10.10">
    <property type="entry name" value="Winged helix-like DNA-binding domain superfamily/Winged helix DNA-binding domain"/>
    <property type="match status" value="1"/>
</dbReference>
<evidence type="ECO:0000259" key="1">
    <source>
        <dbReference type="Pfam" id="PF08100"/>
    </source>
</evidence>
<dbReference type="InterPro" id="IPR012967">
    <property type="entry name" value="COMT_dimerisation"/>
</dbReference>
<dbReference type="GO" id="GO:0032259">
    <property type="term" value="P:methylation"/>
    <property type="evidence" value="ECO:0007669"/>
    <property type="project" value="UniProtKB-KW"/>
</dbReference>
<dbReference type="Gene3D" id="3.40.50.150">
    <property type="entry name" value="Vaccinia Virus protein VP39"/>
    <property type="match status" value="1"/>
</dbReference>
<dbReference type="Proteomes" id="UP000054516">
    <property type="component" value="Unassembled WGS sequence"/>
</dbReference>
<evidence type="ECO:0000313" key="2">
    <source>
        <dbReference type="EMBL" id="GAP85851.2"/>
    </source>
</evidence>
<evidence type="ECO:0000313" key="3">
    <source>
        <dbReference type="Proteomes" id="UP000054516"/>
    </source>
</evidence>
<keyword evidence="2" id="KW-0808">Transferase</keyword>
<accession>A0A1W2TCZ3</accession>
<dbReference type="InterPro" id="IPR029063">
    <property type="entry name" value="SAM-dependent_MTases_sf"/>
</dbReference>
<feature type="domain" description="O-methyltransferase dimerisation" evidence="1">
    <location>
        <begin position="94"/>
        <end position="161"/>
    </location>
</feature>
<keyword evidence="2" id="KW-0489">Methyltransferase</keyword>
<dbReference type="SUPFAM" id="SSF46785">
    <property type="entry name" value="Winged helix' DNA-binding domain"/>
    <property type="match status" value="1"/>
</dbReference>
<dbReference type="PANTHER" id="PTHR43712:SF12">
    <property type="entry name" value="STERIGMATOCYSTIN 8-O-METHYLTRANSFERASE"/>
    <property type="match status" value="1"/>
</dbReference>
<dbReference type="Pfam" id="PF08100">
    <property type="entry name" value="Dimerisation"/>
    <property type="match status" value="1"/>
</dbReference>
<gene>
    <name evidence="2" type="ORF">SAMD00023353_1401490</name>
</gene>
<sequence length="306" mass="34475">MNLKPGYKESHPGSPDMMNVAKNILGDTERLIQHLTEQGVQLPSYSRDSVDRPETNEYLTLQTRLIGNLEALKYLVQGPKKAMRAMLLLGEDLAALQIAFQFDFFNRVPRHEAVSIPDLALSVGIDEDRLARFMRTLVTHRIFSENTTGWFSHTPSSVLFHGDEDLLCTGQYLLDEFFKAATESADCVKQTPFQSNAKHSPFTMRHQLPLYQFYESNPDLAKRFAKALAGWTKCMILRLLGHLDADSVISSGPSSRPKRRISLGTVVWDCLGCWRRQRACFHSVSEGIPETQFHCTRSPPSNASGS</sequence>
<dbReference type="OrthoDB" id="1606438at2759"/>
<proteinExistence type="predicted"/>
<organism evidence="2">
    <name type="scientific">Rosellinia necatrix</name>
    <name type="common">White root-rot fungus</name>
    <dbReference type="NCBI Taxonomy" id="77044"/>
    <lineage>
        <taxon>Eukaryota</taxon>
        <taxon>Fungi</taxon>
        <taxon>Dikarya</taxon>
        <taxon>Ascomycota</taxon>
        <taxon>Pezizomycotina</taxon>
        <taxon>Sordariomycetes</taxon>
        <taxon>Xylariomycetidae</taxon>
        <taxon>Xylariales</taxon>
        <taxon>Xylariaceae</taxon>
        <taxon>Rosellinia</taxon>
    </lineage>
</organism>